<protein>
    <recommendedName>
        <fullName evidence="3">Reverse transcriptase domain-containing protein</fullName>
    </recommendedName>
</protein>
<keyword evidence="2" id="KW-1185">Reference proteome</keyword>
<dbReference type="PANTHER" id="PTHR24559:SF444">
    <property type="entry name" value="REVERSE TRANSCRIPTASE DOMAIN-CONTAINING PROTEIN"/>
    <property type="match status" value="1"/>
</dbReference>
<dbReference type="Proteomes" id="UP000235145">
    <property type="component" value="Unassembled WGS sequence"/>
</dbReference>
<dbReference type="SUPFAM" id="SSF56672">
    <property type="entry name" value="DNA/RNA polymerases"/>
    <property type="match status" value="1"/>
</dbReference>
<dbReference type="AlphaFoldDB" id="A0A9R1WGX4"/>
<reference evidence="1 2" key="1">
    <citation type="journal article" date="2017" name="Nat. Commun.">
        <title>Genome assembly with in vitro proximity ligation data and whole-genome triplication in lettuce.</title>
        <authorList>
            <person name="Reyes-Chin-Wo S."/>
            <person name="Wang Z."/>
            <person name="Yang X."/>
            <person name="Kozik A."/>
            <person name="Arikit S."/>
            <person name="Song C."/>
            <person name="Xia L."/>
            <person name="Froenicke L."/>
            <person name="Lavelle D.O."/>
            <person name="Truco M.J."/>
            <person name="Xia R."/>
            <person name="Zhu S."/>
            <person name="Xu C."/>
            <person name="Xu H."/>
            <person name="Xu X."/>
            <person name="Cox K."/>
            <person name="Korf I."/>
            <person name="Meyers B.C."/>
            <person name="Michelmore R.W."/>
        </authorList>
    </citation>
    <scope>NUCLEOTIDE SEQUENCE [LARGE SCALE GENOMIC DNA]</scope>
    <source>
        <strain evidence="2">cv. Salinas</strain>
        <tissue evidence="1">Seedlings</tissue>
    </source>
</reference>
<evidence type="ECO:0000313" key="1">
    <source>
        <dbReference type="EMBL" id="KAJ0223578.1"/>
    </source>
</evidence>
<evidence type="ECO:0008006" key="3">
    <source>
        <dbReference type="Google" id="ProtNLM"/>
    </source>
</evidence>
<dbReference type="InterPro" id="IPR053134">
    <property type="entry name" value="RNA-dir_DNA_polymerase"/>
</dbReference>
<proteinExistence type="predicted"/>
<dbReference type="InterPro" id="IPR043502">
    <property type="entry name" value="DNA/RNA_pol_sf"/>
</dbReference>
<sequence length="119" mass="13786">MLSQKHRRYNRNKAINEEVAKLADVDILREAIFPTWIVNHVLVKKHDGSWRMCIDYSDLNNAYPKDHYPHPEIDKRLSPWKASNSNASSMLIRAITKSKYTGKTRTIRHSTPIVARSAT</sequence>
<accession>A0A9R1WGX4</accession>
<dbReference type="Gene3D" id="3.10.10.10">
    <property type="entry name" value="HIV Type 1 Reverse Transcriptase, subunit A, domain 1"/>
    <property type="match status" value="1"/>
</dbReference>
<dbReference type="EMBL" id="NBSK02000002">
    <property type="protein sequence ID" value="KAJ0223578.1"/>
    <property type="molecule type" value="Genomic_DNA"/>
</dbReference>
<comment type="caution">
    <text evidence="1">The sequence shown here is derived from an EMBL/GenBank/DDBJ whole genome shotgun (WGS) entry which is preliminary data.</text>
</comment>
<organism evidence="1 2">
    <name type="scientific">Lactuca sativa</name>
    <name type="common">Garden lettuce</name>
    <dbReference type="NCBI Taxonomy" id="4236"/>
    <lineage>
        <taxon>Eukaryota</taxon>
        <taxon>Viridiplantae</taxon>
        <taxon>Streptophyta</taxon>
        <taxon>Embryophyta</taxon>
        <taxon>Tracheophyta</taxon>
        <taxon>Spermatophyta</taxon>
        <taxon>Magnoliopsida</taxon>
        <taxon>eudicotyledons</taxon>
        <taxon>Gunneridae</taxon>
        <taxon>Pentapetalae</taxon>
        <taxon>asterids</taxon>
        <taxon>campanulids</taxon>
        <taxon>Asterales</taxon>
        <taxon>Asteraceae</taxon>
        <taxon>Cichorioideae</taxon>
        <taxon>Cichorieae</taxon>
        <taxon>Lactucinae</taxon>
        <taxon>Lactuca</taxon>
    </lineage>
</organism>
<gene>
    <name evidence="1" type="ORF">LSAT_V11C200100940</name>
</gene>
<dbReference type="PANTHER" id="PTHR24559">
    <property type="entry name" value="TRANSPOSON TY3-I GAG-POL POLYPROTEIN"/>
    <property type="match status" value="1"/>
</dbReference>
<name>A0A9R1WGX4_LACSA</name>
<evidence type="ECO:0000313" key="2">
    <source>
        <dbReference type="Proteomes" id="UP000235145"/>
    </source>
</evidence>